<sequence length="132" mass="14602">MSNSIYHDEYGTISHDGGVGVLELTWSAATDHISEADFKALMARFAQTAEQMPTKYVVVDARDLHHRPDADFDGWYDANVTPCFDRAGVAKLAFLMRPAEAAEAEPSPEGPATFPTAYFDSMQSVRDWLRTG</sequence>
<dbReference type="Proteomes" id="UP000601223">
    <property type="component" value="Unassembled WGS sequence"/>
</dbReference>
<evidence type="ECO:0000313" key="1">
    <source>
        <dbReference type="EMBL" id="GIF85199.1"/>
    </source>
</evidence>
<keyword evidence="2" id="KW-1185">Reference proteome</keyword>
<evidence type="ECO:0000313" key="2">
    <source>
        <dbReference type="Proteomes" id="UP000601223"/>
    </source>
</evidence>
<organism evidence="1 2">
    <name type="scientific">Catellatospora bangladeshensis</name>
    <dbReference type="NCBI Taxonomy" id="310355"/>
    <lineage>
        <taxon>Bacteria</taxon>
        <taxon>Bacillati</taxon>
        <taxon>Actinomycetota</taxon>
        <taxon>Actinomycetes</taxon>
        <taxon>Micromonosporales</taxon>
        <taxon>Micromonosporaceae</taxon>
        <taxon>Catellatospora</taxon>
    </lineage>
</organism>
<dbReference type="AlphaFoldDB" id="A0A8J3JMH8"/>
<gene>
    <name evidence="1" type="ORF">Cba03nite_65480</name>
</gene>
<accession>A0A8J3JMH8</accession>
<dbReference type="RefSeq" id="WP_203754657.1">
    <property type="nucleotide sequence ID" value="NZ_BONF01000044.1"/>
</dbReference>
<proteinExistence type="predicted"/>
<dbReference type="EMBL" id="BONF01000044">
    <property type="protein sequence ID" value="GIF85199.1"/>
    <property type="molecule type" value="Genomic_DNA"/>
</dbReference>
<comment type="caution">
    <text evidence="1">The sequence shown here is derived from an EMBL/GenBank/DDBJ whole genome shotgun (WGS) entry which is preliminary data.</text>
</comment>
<protein>
    <submittedName>
        <fullName evidence="1">Uncharacterized protein</fullName>
    </submittedName>
</protein>
<name>A0A8J3JMH8_9ACTN</name>
<reference evidence="1 2" key="1">
    <citation type="submission" date="2021-01" db="EMBL/GenBank/DDBJ databases">
        <title>Whole genome shotgun sequence of Catellatospora bangladeshensis NBRC 107357.</title>
        <authorList>
            <person name="Komaki H."/>
            <person name="Tamura T."/>
        </authorList>
    </citation>
    <scope>NUCLEOTIDE SEQUENCE [LARGE SCALE GENOMIC DNA]</scope>
    <source>
        <strain evidence="1 2">NBRC 107357</strain>
    </source>
</reference>